<accession>A0AAV4XH90</accession>
<dbReference type="InterPro" id="IPR007110">
    <property type="entry name" value="Ig-like_dom"/>
</dbReference>
<name>A0AAV4XH90_CAEEX</name>
<dbReference type="Gene3D" id="2.60.40.10">
    <property type="entry name" value="Immunoglobulins"/>
    <property type="match status" value="1"/>
</dbReference>
<dbReference type="PANTHER" id="PTHR21261">
    <property type="entry name" value="BEAT PROTEIN"/>
    <property type="match status" value="1"/>
</dbReference>
<dbReference type="PROSITE" id="PS50835">
    <property type="entry name" value="IG_LIKE"/>
    <property type="match status" value="1"/>
</dbReference>
<evidence type="ECO:0000313" key="4">
    <source>
        <dbReference type="Proteomes" id="UP001054945"/>
    </source>
</evidence>
<organism evidence="3 4">
    <name type="scientific">Caerostris extrusa</name>
    <name type="common">Bark spider</name>
    <name type="synonym">Caerostris bankana</name>
    <dbReference type="NCBI Taxonomy" id="172846"/>
    <lineage>
        <taxon>Eukaryota</taxon>
        <taxon>Metazoa</taxon>
        <taxon>Ecdysozoa</taxon>
        <taxon>Arthropoda</taxon>
        <taxon>Chelicerata</taxon>
        <taxon>Arachnida</taxon>
        <taxon>Araneae</taxon>
        <taxon>Araneomorphae</taxon>
        <taxon>Entelegynae</taxon>
        <taxon>Araneoidea</taxon>
        <taxon>Araneidae</taxon>
        <taxon>Caerostris</taxon>
    </lineage>
</organism>
<dbReference type="PANTHER" id="PTHR21261:SF15">
    <property type="entry name" value="BEATEN PATH IIIA, ISOFORM D-RELATED"/>
    <property type="match status" value="1"/>
</dbReference>
<proteinExistence type="predicted"/>
<feature type="domain" description="Ig-like" evidence="2">
    <location>
        <begin position="12"/>
        <end position="105"/>
    </location>
</feature>
<gene>
    <name evidence="3" type="primary">AVEN_171621_1</name>
    <name evidence="3" type="ORF">CEXT_12881</name>
</gene>
<dbReference type="AlphaFoldDB" id="A0AAV4XH90"/>
<evidence type="ECO:0000256" key="1">
    <source>
        <dbReference type="ARBA" id="ARBA00023157"/>
    </source>
</evidence>
<keyword evidence="1" id="KW-1015">Disulfide bond</keyword>
<keyword evidence="4" id="KW-1185">Reference proteome</keyword>
<dbReference type="Pfam" id="PF08205">
    <property type="entry name" value="C2-set_2"/>
    <property type="match status" value="1"/>
</dbReference>
<comment type="caution">
    <text evidence="3">The sequence shown here is derived from an EMBL/GenBank/DDBJ whole genome shotgun (WGS) entry which is preliminary data.</text>
</comment>
<evidence type="ECO:0000313" key="3">
    <source>
        <dbReference type="EMBL" id="GIY93449.1"/>
    </source>
</evidence>
<dbReference type="EMBL" id="BPLR01000267">
    <property type="protein sequence ID" value="GIY93449.1"/>
    <property type="molecule type" value="Genomic_DNA"/>
</dbReference>
<dbReference type="InterPro" id="IPR013162">
    <property type="entry name" value="CD80_C2-set"/>
</dbReference>
<evidence type="ECO:0000259" key="2">
    <source>
        <dbReference type="PROSITE" id="PS50835"/>
    </source>
</evidence>
<dbReference type="SUPFAM" id="SSF48726">
    <property type="entry name" value="Immunoglobulin"/>
    <property type="match status" value="1"/>
</dbReference>
<protein>
    <submittedName>
        <fullName evidence="3">Ig-like domain-containing protein</fullName>
    </submittedName>
</protein>
<sequence>MNTLTVITKDGPLITGGESQYRVGEILNFNCSSTKSRPAPTLHWYLNEELVDDHSVIQYPTTLYPDGEEVSVLGLRLKVQPAHLDSNEEVRLKCTATLSRVINVRSDEDRRGQPQEFGAAGGRKLWEGFRTKSFKLKIKCLLHRADCSAVYDCCISLTE</sequence>
<dbReference type="InterPro" id="IPR013783">
    <property type="entry name" value="Ig-like_fold"/>
</dbReference>
<dbReference type="Proteomes" id="UP001054945">
    <property type="component" value="Unassembled WGS sequence"/>
</dbReference>
<dbReference type="InterPro" id="IPR036179">
    <property type="entry name" value="Ig-like_dom_sf"/>
</dbReference>
<reference evidence="3 4" key="1">
    <citation type="submission" date="2021-06" db="EMBL/GenBank/DDBJ databases">
        <title>Caerostris extrusa draft genome.</title>
        <authorList>
            <person name="Kono N."/>
            <person name="Arakawa K."/>
        </authorList>
    </citation>
    <scope>NUCLEOTIDE SEQUENCE [LARGE SCALE GENOMIC DNA]</scope>
</reference>